<sequence>MDYDLHKKYEEVSLPVDLRILFADLIMADEATRKTFLTIGKNTLNTDSFGITIKQIADTVKINRKVQNRDGTFNTVHTNIDRKHVERIVDKLLAMSICYYRSIPPSKVINLTTRGKEVTAEIKKRIEETKNKGDEQNVVHE</sequence>
<gene>
    <name evidence="1" type="ORF">J2Z37_001807</name>
</gene>
<keyword evidence="2" id="KW-1185">Reference proteome</keyword>
<dbReference type="EMBL" id="JAGGKT010000004">
    <property type="protein sequence ID" value="MBP1931806.1"/>
    <property type="molecule type" value="Genomic_DNA"/>
</dbReference>
<protein>
    <submittedName>
        <fullName evidence="1">Uncharacterized protein</fullName>
    </submittedName>
</protein>
<name>A0ABS4GNI4_9BACL</name>
<comment type="caution">
    <text evidence="1">The sequence shown here is derived from an EMBL/GenBank/DDBJ whole genome shotgun (WGS) entry which is preliminary data.</text>
</comment>
<proteinExistence type="predicted"/>
<organism evidence="1 2">
    <name type="scientific">Ammoniphilus resinae</name>
    <dbReference type="NCBI Taxonomy" id="861532"/>
    <lineage>
        <taxon>Bacteria</taxon>
        <taxon>Bacillati</taxon>
        <taxon>Bacillota</taxon>
        <taxon>Bacilli</taxon>
        <taxon>Bacillales</taxon>
        <taxon>Paenibacillaceae</taxon>
        <taxon>Aneurinibacillus group</taxon>
        <taxon>Ammoniphilus</taxon>
    </lineage>
</organism>
<evidence type="ECO:0000313" key="2">
    <source>
        <dbReference type="Proteomes" id="UP001519343"/>
    </source>
</evidence>
<evidence type="ECO:0000313" key="1">
    <source>
        <dbReference type="EMBL" id="MBP1931806.1"/>
    </source>
</evidence>
<dbReference type="RefSeq" id="WP_209809891.1">
    <property type="nucleotide sequence ID" value="NZ_JAGGKT010000004.1"/>
</dbReference>
<reference evidence="1 2" key="1">
    <citation type="submission" date="2021-03" db="EMBL/GenBank/DDBJ databases">
        <title>Genomic Encyclopedia of Type Strains, Phase IV (KMG-IV): sequencing the most valuable type-strain genomes for metagenomic binning, comparative biology and taxonomic classification.</title>
        <authorList>
            <person name="Goeker M."/>
        </authorList>
    </citation>
    <scope>NUCLEOTIDE SEQUENCE [LARGE SCALE GENOMIC DNA]</scope>
    <source>
        <strain evidence="1 2">DSM 24738</strain>
    </source>
</reference>
<dbReference type="Proteomes" id="UP001519343">
    <property type="component" value="Unassembled WGS sequence"/>
</dbReference>
<accession>A0ABS4GNI4</accession>